<evidence type="ECO:0000313" key="1">
    <source>
        <dbReference type="EMBL" id="KGG07497.1"/>
    </source>
</evidence>
<dbReference type="AlphaFoldDB" id="A0A0A2B2Y2"/>
<gene>
    <name evidence="1" type="ORF">EV01_1112</name>
</gene>
<accession>A0A0A2B2Y2</accession>
<evidence type="ECO:0000313" key="2">
    <source>
        <dbReference type="Proteomes" id="UP000030481"/>
    </source>
</evidence>
<dbReference type="EMBL" id="JNAR01000015">
    <property type="protein sequence ID" value="KGG07497.1"/>
    <property type="molecule type" value="Genomic_DNA"/>
</dbReference>
<organism evidence="1 2">
    <name type="scientific">Prochlorococcus marinus str. MIT 9401</name>
    <dbReference type="NCBI Taxonomy" id="167551"/>
    <lineage>
        <taxon>Bacteria</taxon>
        <taxon>Bacillati</taxon>
        <taxon>Cyanobacteriota</taxon>
        <taxon>Cyanophyceae</taxon>
        <taxon>Synechococcales</taxon>
        <taxon>Prochlorococcaceae</taxon>
        <taxon>Prochlorococcus</taxon>
    </lineage>
</organism>
<proteinExistence type="predicted"/>
<comment type="caution">
    <text evidence="1">The sequence shown here is derived from an EMBL/GenBank/DDBJ whole genome shotgun (WGS) entry which is preliminary data.</text>
</comment>
<dbReference type="Proteomes" id="UP000030481">
    <property type="component" value="Unassembled WGS sequence"/>
</dbReference>
<dbReference type="RefSeq" id="WP_152556876.1">
    <property type="nucleotide sequence ID" value="NZ_JNAR01000015.1"/>
</dbReference>
<reference evidence="2" key="1">
    <citation type="journal article" date="2014" name="Sci. Data">
        <title>Genomes of diverse isolates of the marine cyanobacterium Prochlorococcus.</title>
        <authorList>
            <person name="Biller S."/>
            <person name="Berube P."/>
            <person name="Thompson J."/>
            <person name="Kelly L."/>
            <person name="Roggensack S."/>
            <person name="Awad L."/>
            <person name="Roache-Johnson K."/>
            <person name="Ding H."/>
            <person name="Giovannoni S.J."/>
            <person name="Moore L.R."/>
            <person name="Chisholm S.W."/>
        </authorList>
    </citation>
    <scope>NUCLEOTIDE SEQUENCE [LARGE SCALE GENOMIC DNA]</scope>
</reference>
<protein>
    <submittedName>
        <fullName evidence="1">Uncharacterized protein</fullName>
    </submittedName>
</protein>
<sequence length="216" mass="25569">MKLKPSKNIFIFILLSTLFYSNEVFSAPKKLIIPERAIPKHSGIYKRAFWYEGALRKNNLWFNFLEYDRSFFYNETKSGRISSNLIKVVVIERSLRNSYQLKKDPSQMRIYGYSFLDQYYDCRNRTSATAYTGGSGSYYPPERIIDGYPEKYNYDDKLDSSVGENKPDRKYIKLDNEDHPMWYKYYPGTEHKVEMIPVVRNSNGEAMLEGACRYFK</sequence>
<name>A0A0A2B2Y2_PROMR</name>